<dbReference type="Proteomes" id="UP001172083">
    <property type="component" value="Unassembled WGS sequence"/>
</dbReference>
<organism evidence="1 2">
    <name type="scientific">Agaribacillus aureus</name>
    <dbReference type="NCBI Taxonomy" id="3051825"/>
    <lineage>
        <taxon>Bacteria</taxon>
        <taxon>Pseudomonadati</taxon>
        <taxon>Bacteroidota</taxon>
        <taxon>Cytophagia</taxon>
        <taxon>Cytophagales</taxon>
        <taxon>Splendidivirgaceae</taxon>
        <taxon>Agaribacillus</taxon>
    </lineage>
</organism>
<evidence type="ECO:0000313" key="2">
    <source>
        <dbReference type="Proteomes" id="UP001172083"/>
    </source>
</evidence>
<gene>
    <name evidence="1" type="ORF">QQ020_23805</name>
</gene>
<proteinExistence type="predicted"/>
<dbReference type="EMBL" id="JAUJEB010000006">
    <property type="protein sequence ID" value="MDN5215127.1"/>
    <property type="molecule type" value="Genomic_DNA"/>
</dbReference>
<reference evidence="1" key="1">
    <citation type="submission" date="2023-06" db="EMBL/GenBank/DDBJ databases">
        <title>Genomic of Agaribacillus aureum.</title>
        <authorList>
            <person name="Wang G."/>
        </authorList>
    </citation>
    <scope>NUCLEOTIDE SEQUENCE</scope>
    <source>
        <strain evidence="1">BMA12</strain>
    </source>
</reference>
<comment type="caution">
    <text evidence="1">The sequence shown here is derived from an EMBL/GenBank/DDBJ whole genome shotgun (WGS) entry which is preliminary data.</text>
</comment>
<keyword evidence="2" id="KW-1185">Reference proteome</keyword>
<dbReference type="RefSeq" id="WP_346760466.1">
    <property type="nucleotide sequence ID" value="NZ_JAUJEB010000006.1"/>
</dbReference>
<accession>A0ABT8LBH1</accession>
<protein>
    <submittedName>
        <fullName evidence="1">Uncharacterized protein</fullName>
    </submittedName>
</protein>
<evidence type="ECO:0000313" key="1">
    <source>
        <dbReference type="EMBL" id="MDN5215127.1"/>
    </source>
</evidence>
<name>A0ABT8LBH1_9BACT</name>
<sequence>MIDFKKYRDKAYMKYASPDTKDLIRKIQNDARDSPYLSLDLKEFILLEFKHYNLSELPEIIENTIRFFQKGDYDEMYDILKPHFND</sequence>